<dbReference type="InterPro" id="IPR008271">
    <property type="entry name" value="Ser/Thr_kinase_AS"/>
</dbReference>
<dbReference type="InterPro" id="IPR017441">
    <property type="entry name" value="Protein_kinase_ATP_BS"/>
</dbReference>
<evidence type="ECO:0000256" key="10">
    <source>
        <dbReference type="ARBA" id="ARBA00048367"/>
    </source>
</evidence>
<name>A0A0W4ZTN4_PNEJ7</name>
<dbReference type="GO" id="GO:0030643">
    <property type="term" value="P:intracellular phosphate ion homeostasis"/>
    <property type="evidence" value="ECO:0007669"/>
    <property type="project" value="EnsemblFungi"/>
</dbReference>
<dbReference type="Proteomes" id="UP000053447">
    <property type="component" value="Unassembled WGS sequence"/>
</dbReference>
<organism evidence="16 17">
    <name type="scientific">Pneumocystis jirovecii (strain RU7)</name>
    <name type="common">Human pneumocystis pneumonia agent</name>
    <dbReference type="NCBI Taxonomy" id="1408657"/>
    <lineage>
        <taxon>Eukaryota</taxon>
        <taxon>Fungi</taxon>
        <taxon>Dikarya</taxon>
        <taxon>Ascomycota</taxon>
        <taxon>Taphrinomycotina</taxon>
        <taxon>Pneumocystomycetes</taxon>
        <taxon>Pneumocystaceae</taxon>
        <taxon>Pneumocystis</taxon>
    </lineage>
</organism>
<feature type="region of interest" description="Disordered" evidence="14">
    <location>
        <begin position="417"/>
        <end position="443"/>
    </location>
</feature>
<dbReference type="Pfam" id="PF00069">
    <property type="entry name" value="Pkinase"/>
    <property type="match status" value="1"/>
</dbReference>
<comment type="similarity">
    <text evidence="2">Belongs to the protein kinase superfamily. CMGC Ser/Thr protein kinase family. CDC2/CDKX subfamily.</text>
</comment>
<comment type="caution">
    <text evidence="16">The sequence shown here is derived from an EMBL/GenBank/DDBJ whole genome shotgun (WGS) entry which is preliminary data.</text>
</comment>
<dbReference type="AlphaFoldDB" id="A0A0W4ZTN4"/>
<evidence type="ECO:0000256" key="12">
    <source>
        <dbReference type="PROSITE-ProRule" id="PRU10141"/>
    </source>
</evidence>
<evidence type="ECO:0000313" key="17">
    <source>
        <dbReference type="Proteomes" id="UP000053447"/>
    </source>
</evidence>
<dbReference type="VEuPathDB" id="FungiDB:T551_01001"/>
<dbReference type="PROSITE" id="PS00108">
    <property type="entry name" value="PROTEIN_KINASE_ST"/>
    <property type="match status" value="1"/>
</dbReference>
<feature type="domain" description="Protein kinase" evidence="15">
    <location>
        <begin position="17"/>
        <end position="317"/>
    </location>
</feature>
<evidence type="ECO:0000256" key="5">
    <source>
        <dbReference type="ARBA" id="ARBA00022741"/>
    </source>
</evidence>
<dbReference type="InterPro" id="IPR000719">
    <property type="entry name" value="Prot_kinase_dom"/>
</dbReference>
<evidence type="ECO:0000259" key="15">
    <source>
        <dbReference type="PROSITE" id="PS50011"/>
    </source>
</evidence>
<protein>
    <recommendedName>
        <fullName evidence="15">Protein kinase domain-containing protein</fullName>
    </recommendedName>
</protein>
<evidence type="ECO:0000256" key="9">
    <source>
        <dbReference type="ARBA" id="ARBA00047811"/>
    </source>
</evidence>
<dbReference type="GO" id="GO:0008353">
    <property type="term" value="F:RNA polymerase II CTD heptapeptide repeat kinase activity"/>
    <property type="evidence" value="ECO:0007669"/>
    <property type="project" value="UniProtKB-EC"/>
</dbReference>
<keyword evidence="7 12" id="KW-0067">ATP-binding</keyword>
<accession>A0A0W4ZTN4</accession>
<dbReference type="GO" id="GO:0005524">
    <property type="term" value="F:ATP binding"/>
    <property type="evidence" value="ECO:0007669"/>
    <property type="project" value="UniProtKB-UniRule"/>
</dbReference>
<dbReference type="GO" id="GO:0000785">
    <property type="term" value="C:chromatin"/>
    <property type="evidence" value="ECO:0007669"/>
    <property type="project" value="EnsemblFungi"/>
</dbReference>
<dbReference type="Gene3D" id="3.30.200.20">
    <property type="entry name" value="Phosphorylase Kinase, domain 1"/>
    <property type="match status" value="1"/>
</dbReference>
<evidence type="ECO:0000256" key="11">
    <source>
        <dbReference type="ARBA" id="ARBA00049280"/>
    </source>
</evidence>
<dbReference type="SUPFAM" id="SSF56112">
    <property type="entry name" value="Protein kinase-like (PK-like)"/>
    <property type="match status" value="1"/>
</dbReference>
<dbReference type="eggNOG" id="KOG0600">
    <property type="taxonomic scope" value="Eukaryota"/>
</dbReference>
<dbReference type="Gene3D" id="1.10.510.10">
    <property type="entry name" value="Transferase(Phosphotransferase) domain 1"/>
    <property type="match status" value="1"/>
</dbReference>
<gene>
    <name evidence="16" type="ORF">T551_01001</name>
</gene>
<dbReference type="CDD" id="cd07866">
    <property type="entry name" value="STKc_BUR1"/>
    <property type="match status" value="1"/>
</dbReference>
<dbReference type="PROSITE" id="PS00107">
    <property type="entry name" value="PROTEIN_KINASE_ATP"/>
    <property type="match status" value="1"/>
</dbReference>
<keyword evidence="17" id="KW-1185">Reference proteome</keyword>
<evidence type="ECO:0000256" key="1">
    <source>
        <dbReference type="ARBA" id="ARBA00004123"/>
    </source>
</evidence>
<dbReference type="PROSITE" id="PS50011">
    <property type="entry name" value="PROTEIN_KINASE_DOM"/>
    <property type="match status" value="1"/>
</dbReference>
<comment type="catalytic activity">
    <reaction evidence="11">
        <text>[DNA-directed RNA polymerase] + ATP = phospho-[DNA-directed RNA polymerase] + ADP + H(+)</text>
        <dbReference type="Rhea" id="RHEA:10216"/>
        <dbReference type="Rhea" id="RHEA-COMP:11321"/>
        <dbReference type="Rhea" id="RHEA-COMP:11322"/>
        <dbReference type="ChEBI" id="CHEBI:15378"/>
        <dbReference type="ChEBI" id="CHEBI:30616"/>
        <dbReference type="ChEBI" id="CHEBI:43176"/>
        <dbReference type="ChEBI" id="CHEBI:68546"/>
        <dbReference type="ChEBI" id="CHEBI:456216"/>
        <dbReference type="EC" id="2.7.11.23"/>
    </reaction>
</comment>
<evidence type="ECO:0000256" key="14">
    <source>
        <dbReference type="SAM" id="MobiDB-lite"/>
    </source>
</evidence>
<evidence type="ECO:0000256" key="8">
    <source>
        <dbReference type="ARBA" id="ARBA00023242"/>
    </source>
</evidence>
<dbReference type="GO" id="GO:0070693">
    <property type="term" value="C:P-TEFb-cap methyltransferase complex"/>
    <property type="evidence" value="ECO:0007669"/>
    <property type="project" value="EnsemblFungi"/>
</dbReference>
<comment type="subcellular location">
    <subcellularLocation>
        <location evidence="1">Nucleus</location>
    </subcellularLocation>
</comment>
<dbReference type="RefSeq" id="XP_018230432.1">
    <property type="nucleotide sequence ID" value="XM_018373264.1"/>
</dbReference>
<keyword evidence="6" id="KW-0418">Kinase</keyword>
<comment type="catalytic activity">
    <reaction evidence="9">
        <text>L-threonyl-[protein] + ATP = O-phospho-L-threonyl-[protein] + ADP + H(+)</text>
        <dbReference type="Rhea" id="RHEA:46608"/>
        <dbReference type="Rhea" id="RHEA-COMP:11060"/>
        <dbReference type="Rhea" id="RHEA-COMP:11605"/>
        <dbReference type="ChEBI" id="CHEBI:15378"/>
        <dbReference type="ChEBI" id="CHEBI:30013"/>
        <dbReference type="ChEBI" id="CHEBI:30616"/>
        <dbReference type="ChEBI" id="CHEBI:61977"/>
        <dbReference type="ChEBI" id="CHEBI:456216"/>
        <dbReference type="EC" id="2.7.11.22"/>
    </reaction>
</comment>
<dbReference type="FunFam" id="1.10.510.10:FF:000562">
    <property type="entry name" value="Serine/threonine-protein kinase bur1"/>
    <property type="match status" value="1"/>
</dbReference>
<dbReference type="EMBL" id="LFWA01000004">
    <property type="protein sequence ID" value="KTW31740.1"/>
    <property type="molecule type" value="Genomic_DNA"/>
</dbReference>
<evidence type="ECO:0000256" key="7">
    <source>
        <dbReference type="ARBA" id="ARBA00022840"/>
    </source>
</evidence>
<dbReference type="GeneID" id="28939519"/>
<keyword evidence="4" id="KW-0808">Transferase</keyword>
<evidence type="ECO:0000256" key="4">
    <source>
        <dbReference type="ARBA" id="ARBA00022679"/>
    </source>
</evidence>
<proteinExistence type="inferred from homology"/>
<dbReference type="FunFam" id="3.30.200.20:FF:000514">
    <property type="entry name" value="Serine/threonine-protein kinase BUR1"/>
    <property type="match status" value="1"/>
</dbReference>
<evidence type="ECO:0000256" key="13">
    <source>
        <dbReference type="RuleBase" id="RU000304"/>
    </source>
</evidence>
<feature type="compositionally biased region" description="Polar residues" evidence="14">
    <location>
        <begin position="417"/>
        <end position="439"/>
    </location>
</feature>
<dbReference type="GO" id="GO:0070691">
    <property type="term" value="C:P-TEFb complex"/>
    <property type="evidence" value="ECO:0007669"/>
    <property type="project" value="EnsemblFungi"/>
</dbReference>
<dbReference type="InterPro" id="IPR050108">
    <property type="entry name" value="CDK"/>
</dbReference>
<comment type="catalytic activity">
    <reaction evidence="10">
        <text>L-seryl-[protein] + ATP = O-phospho-L-seryl-[protein] + ADP + H(+)</text>
        <dbReference type="Rhea" id="RHEA:17989"/>
        <dbReference type="Rhea" id="RHEA-COMP:9863"/>
        <dbReference type="Rhea" id="RHEA-COMP:11604"/>
        <dbReference type="ChEBI" id="CHEBI:15378"/>
        <dbReference type="ChEBI" id="CHEBI:29999"/>
        <dbReference type="ChEBI" id="CHEBI:30616"/>
        <dbReference type="ChEBI" id="CHEBI:83421"/>
        <dbReference type="ChEBI" id="CHEBI:456216"/>
        <dbReference type="EC" id="2.7.11.22"/>
    </reaction>
</comment>
<evidence type="ECO:0000313" key="16">
    <source>
        <dbReference type="EMBL" id="KTW31740.1"/>
    </source>
</evidence>
<dbReference type="OrthoDB" id="28397at2759"/>
<keyword evidence="3 13" id="KW-0723">Serine/threonine-protein kinase</keyword>
<dbReference type="STRING" id="1408657.A0A0W4ZTN4"/>
<dbReference type="PANTHER" id="PTHR24056:SF233">
    <property type="entry name" value="CYCLIN-DEPENDENT KINASE 9"/>
    <property type="match status" value="1"/>
</dbReference>
<reference evidence="17" key="1">
    <citation type="journal article" date="2016" name="Nat. Commun.">
        <title>Genome analysis of three Pneumocystis species reveals adaptation mechanisms to life exclusively in mammalian hosts.</title>
        <authorList>
            <person name="Ma L."/>
            <person name="Chen Z."/>
            <person name="Huang D.W."/>
            <person name="Kutty G."/>
            <person name="Ishihara M."/>
            <person name="Wang H."/>
            <person name="Abouelleil A."/>
            <person name="Bishop L."/>
            <person name="Davey E."/>
            <person name="Deng R."/>
            <person name="Deng X."/>
            <person name="Fan L."/>
            <person name="Fantoni G."/>
            <person name="Fitzgerald M."/>
            <person name="Gogineni E."/>
            <person name="Goldberg J.M."/>
            <person name="Handley G."/>
            <person name="Hu X."/>
            <person name="Huber C."/>
            <person name="Jiao X."/>
            <person name="Jones K."/>
            <person name="Levin J.Z."/>
            <person name="Liu Y."/>
            <person name="Macdonald P."/>
            <person name="Melnikov A."/>
            <person name="Raley C."/>
            <person name="Sassi M."/>
            <person name="Sherman B.T."/>
            <person name="Song X."/>
            <person name="Sykes S."/>
            <person name="Tran B."/>
            <person name="Walsh L."/>
            <person name="Xia Y."/>
            <person name="Yang J."/>
            <person name="Young S."/>
            <person name="Zeng Q."/>
            <person name="Zheng X."/>
            <person name="Stephens R."/>
            <person name="Nusbaum C."/>
            <person name="Birren B.W."/>
            <person name="Azadi P."/>
            <person name="Lempicki R.A."/>
            <person name="Cuomo C.A."/>
            <person name="Kovacs J.A."/>
        </authorList>
    </citation>
    <scope>NUCLEOTIDE SEQUENCE [LARGE SCALE GENOMIC DNA]</scope>
    <source>
        <strain evidence="17">RU7</strain>
    </source>
</reference>
<keyword evidence="8" id="KW-0539">Nucleus</keyword>
<evidence type="ECO:0000256" key="6">
    <source>
        <dbReference type="ARBA" id="ARBA00022777"/>
    </source>
</evidence>
<feature type="binding site" evidence="12">
    <location>
        <position position="46"/>
    </location>
    <ligand>
        <name>ATP</name>
        <dbReference type="ChEBI" id="CHEBI:30616"/>
    </ligand>
</feature>
<sequence length="491" mass="57567">MDYKSRRFEGCSKPRDYERLEKLGEGTFGEVHKGRKKSTHDLVAMKRILMHNEKEGFPITALREIRILKMLSHINIIPLMDIIVDRGDRKERKHGSIYMVTPYMDHDLSGLLENPKVNFSEAQIKCYMKQLFEGINYLHQNNIMHRDMKAANLLINNKGILKIADFGLARTFEEPFPNKDNSIVDRREYTNCVVTRWYRPPELLLGEKKYTAAIDMWGAGCVFGEMYKQKPILQGKSDIDQLAIIFQICGSPTDFTMPGWQNLPGSESIKAFRTYFRTLEDKFSKYGPYMVSLLGHLLTLDPHKRFSALDALKHSYFHTSPLPADPSMLDTYDSSHELNRRKYREEKIYENYIPTTPKEKIINIKENKLTGKTYKETSPCITNNQKIKDVESKLSHKEATKEGLNVYIYQTSQSSYLTNQDKPSNIKQDTQKSANSYYKESQKKYHELHPRQFNQDKNINDDVRWSNYKSHSHDWYKNKNIYGRYLDKEKN</sequence>
<dbReference type="SMART" id="SM00220">
    <property type="entry name" value="S_TKc"/>
    <property type="match status" value="1"/>
</dbReference>
<dbReference type="PANTHER" id="PTHR24056">
    <property type="entry name" value="CELL DIVISION PROTEIN KINASE"/>
    <property type="match status" value="1"/>
</dbReference>
<evidence type="ECO:0000256" key="2">
    <source>
        <dbReference type="ARBA" id="ARBA00006485"/>
    </source>
</evidence>
<dbReference type="GO" id="GO:0004693">
    <property type="term" value="F:cyclin-dependent protein serine/threonine kinase activity"/>
    <property type="evidence" value="ECO:0007669"/>
    <property type="project" value="UniProtKB-EC"/>
</dbReference>
<keyword evidence="5 12" id="KW-0547">Nucleotide-binding</keyword>
<dbReference type="GO" id="GO:0006368">
    <property type="term" value="P:transcription elongation by RNA polymerase II"/>
    <property type="evidence" value="ECO:0007669"/>
    <property type="project" value="EnsemblFungi"/>
</dbReference>
<dbReference type="GO" id="GO:0032968">
    <property type="term" value="P:positive regulation of transcription elongation by RNA polymerase II"/>
    <property type="evidence" value="ECO:0007669"/>
    <property type="project" value="EnsemblFungi"/>
</dbReference>
<evidence type="ECO:0000256" key="3">
    <source>
        <dbReference type="ARBA" id="ARBA00022527"/>
    </source>
</evidence>
<dbReference type="InterPro" id="IPR011009">
    <property type="entry name" value="Kinase-like_dom_sf"/>
</dbReference>